<reference evidence="2 3" key="1">
    <citation type="submission" date="2021-06" db="EMBL/GenBank/DDBJ databases">
        <title>Caerostris extrusa draft genome.</title>
        <authorList>
            <person name="Kono N."/>
            <person name="Arakawa K."/>
        </authorList>
    </citation>
    <scope>NUCLEOTIDE SEQUENCE [LARGE SCALE GENOMIC DNA]</scope>
</reference>
<gene>
    <name evidence="2" type="ORF">CEXT_225661</name>
</gene>
<sequence>MEYIVIYPVVNDIYPIIPNNYVDQEHERTKKGIRWQMGGLRLPNFNNPFICHIKNPPDHIFTARDHKTVIAVKTAIGTRDLYTSDCGYLLRSWHVYPGAVVSWDGSYNSFVLPPAGLCFGGVYITATFLCFAPSPSPHPPPSSLPPGPSNKSVTKPLGTERAERKRFFHIYIFVDYEKQVGQLPEKRAS</sequence>
<evidence type="ECO:0000256" key="1">
    <source>
        <dbReference type="SAM" id="MobiDB-lite"/>
    </source>
</evidence>
<accession>A0AAV4W5E2</accession>
<protein>
    <submittedName>
        <fullName evidence="2">Uncharacterized protein</fullName>
    </submittedName>
</protein>
<proteinExistence type="predicted"/>
<comment type="caution">
    <text evidence="2">The sequence shown here is derived from an EMBL/GenBank/DDBJ whole genome shotgun (WGS) entry which is preliminary data.</text>
</comment>
<keyword evidence="3" id="KW-1185">Reference proteome</keyword>
<evidence type="ECO:0000313" key="3">
    <source>
        <dbReference type="Proteomes" id="UP001054945"/>
    </source>
</evidence>
<evidence type="ECO:0000313" key="2">
    <source>
        <dbReference type="EMBL" id="GIY77424.1"/>
    </source>
</evidence>
<dbReference type="EMBL" id="BPLR01015623">
    <property type="protein sequence ID" value="GIY77424.1"/>
    <property type="molecule type" value="Genomic_DNA"/>
</dbReference>
<feature type="region of interest" description="Disordered" evidence="1">
    <location>
        <begin position="139"/>
        <end position="158"/>
    </location>
</feature>
<feature type="compositionally biased region" description="Pro residues" evidence="1">
    <location>
        <begin position="139"/>
        <end position="148"/>
    </location>
</feature>
<organism evidence="2 3">
    <name type="scientific">Caerostris extrusa</name>
    <name type="common">Bark spider</name>
    <name type="synonym">Caerostris bankana</name>
    <dbReference type="NCBI Taxonomy" id="172846"/>
    <lineage>
        <taxon>Eukaryota</taxon>
        <taxon>Metazoa</taxon>
        <taxon>Ecdysozoa</taxon>
        <taxon>Arthropoda</taxon>
        <taxon>Chelicerata</taxon>
        <taxon>Arachnida</taxon>
        <taxon>Araneae</taxon>
        <taxon>Araneomorphae</taxon>
        <taxon>Entelegynae</taxon>
        <taxon>Araneoidea</taxon>
        <taxon>Araneidae</taxon>
        <taxon>Caerostris</taxon>
    </lineage>
</organism>
<name>A0AAV4W5E2_CAEEX</name>
<dbReference type="AlphaFoldDB" id="A0AAV4W5E2"/>
<dbReference type="Proteomes" id="UP001054945">
    <property type="component" value="Unassembled WGS sequence"/>
</dbReference>